<dbReference type="PANTHER" id="PTHR35910:SF1">
    <property type="entry name" value="2EXR DOMAIN-CONTAINING PROTEIN"/>
    <property type="match status" value="1"/>
</dbReference>
<comment type="caution">
    <text evidence="2">The sequence shown here is derived from an EMBL/GenBank/DDBJ whole genome shotgun (WGS) entry which is preliminary data.</text>
</comment>
<gene>
    <name evidence="2" type="ORF">EJ08DRAFT_588135</name>
</gene>
<name>A0A9P4NTI7_9PEZI</name>
<dbReference type="EMBL" id="MU007035">
    <property type="protein sequence ID" value="KAF2431024.1"/>
    <property type="molecule type" value="Genomic_DNA"/>
</dbReference>
<proteinExistence type="predicted"/>
<evidence type="ECO:0000313" key="2">
    <source>
        <dbReference type="EMBL" id="KAF2431024.1"/>
    </source>
</evidence>
<feature type="domain" description="2EXR" evidence="1">
    <location>
        <begin position="7"/>
        <end position="98"/>
    </location>
</feature>
<sequence length="216" mass="25414">MSTPTKFHLFPNLPVEIRLRIWDIVLSIPRTVQIRCNPVLFTRGVPRTASTFDSQTPPPPLLHVNRESRHEALRVYKAYFCTSDSPKYTYISFTQDTLETTEAILQFLREPEMHLLERLILNVKDPAYFAHFNLGFLKKMQSNLKELELRMEHPQSGRGDQYRDYYEEIGNDLKGAFLSDPEWMDQSWQRPDVKVVDVDTEKVHVEILSTDRMEQQ</sequence>
<dbReference type="Proteomes" id="UP000800235">
    <property type="component" value="Unassembled WGS sequence"/>
</dbReference>
<accession>A0A9P4NTI7</accession>
<evidence type="ECO:0000259" key="1">
    <source>
        <dbReference type="Pfam" id="PF20150"/>
    </source>
</evidence>
<dbReference type="InterPro" id="IPR045518">
    <property type="entry name" value="2EXR"/>
</dbReference>
<dbReference type="Pfam" id="PF20150">
    <property type="entry name" value="2EXR"/>
    <property type="match status" value="1"/>
</dbReference>
<dbReference type="AlphaFoldDB" id="A0A9P4NTI7"/>
<organism evidence="2 3">
    <name type="scientific">Tothia fuscella</name>
    <dbReference type="NCBI Taxonomy" id="1048955"/>
    <lineage>
        <taxon>Eukaryota</taxon>
        <taxon>Fungi</taxon>
        <taxon>Dikarya</taxon>
        <taxon>Ascomycota</taxon>
        <taxon>Pezizomycotina</taxon>
        <taxon>Dothideomycetes</taxon>
        <taxon>Pleosporomycetidae</taxon>
        <taxon>Venturiales</taxon>
        <taxon>Cylindrosympodiaceae</taxon>
        <taxon>Tothia</taxon>
    </lineage>
</organism>
<protein>
    <recommendedName>
        <fullName evidence="1">2EXR domain-containing protein</fullName>
    </recommendedName>
</protein>
<keyword evidence="3" id="KW-1185">Reference proteome</keyword>
<reference evidence="2" key="1">
    <citation type="journal article" date="2020" name="Stud. Mycol.">
        <title>101 Dothideomycetes genomes: a test case for predicting lifestyles and emergence of pathogens.</title>
        <authorList>
            <person name="Haridas S."/>
            <person name="Albert R."/>
            <person name="Binder M."/>
            <person name="Bloem J."/>
            <person name="Labutti K."/>
            <person name="Salamov A."/>
            <person name="Andreopoulos B."/>
            <person name="Baker S."/>
            <person name="Barry K."/>
            <person name="Bills G."/>
            <person name="Bluhm B."/>
            <person name="Cannon C."/>
            <person name="Castanera R."/>
            <person name="Culley D."/>
            <person name="Daum C."/>
            <person name="Ezra D."/>
            <person name="Gonzalez J."/>
            <person name="Henrissat B."/>
            <person name="Kuo A."/>
            <person name="Liang C."/>
            <person name="Lipzen A."/>
            <person name="Lutzoni F."/>
            <person name="Magnuson J."/>
            <person name="Mondo S."/>
            <person name="Nolan M."/>
            <person name="Ohm R."/>
            <person name="Pangilinan J."/>
            <person name="Park H.-J."/>
            <person name="Ramirez L."/>
            <person name="Alfaro M."/>
            <person name="Sun H."/>
            <person name="Tritt A."/>
            <person name="Yoshinaga Y."/>
            <person name="Zwiers L.-H."/>
            <person name="Turgeon B."/>
            <person name="Goodwin S."/>
            <person name="Spatafora J."/>
            <person name="Crous P."/>
            <person name="Grigoriev I."/>
        </authorList>
    </citation>
    <scope>NUCLEOTIDE SEQUENCE</scope>
    <source>
        <strain evidence="2">CBS 130266</strain>
    </source>
</reference>
<evidence type="ECO:0000313" key="3">
    <source>
        <dbReference type="Proteomes" id="UP000800235"/>
    </source>
</evidence>
<dbReference type="PANTHER" id="PTHR35910">
    <property type="entry name" value="2EXR DOMAIN-CONTAINING PROTEIN"/>
    <property type="match status" value="1"/>
</dbReference>
<dbReference type="OrthoDB" id="3473305at2759"/>